<dbReference type="PANTHER" id="PTHR12215:SF10">
    <property type="entry name" value="L-AMINOADIPATE-SEMIALDEHYDE DEHYDROGENASE-PHOSPHOPANTETHEINYL TRANSFERASE"/>
    <property type="match status" value="1"/>
</dbReference>
<feature type="domain" description="4'-phosphopantetheinyl transferase" evidence="3">
    <location>
        <begin position="103"/>
        <end position="184"/>
    </location>
</feature>
<organism evidence="5 6">
    <name type="scientific">Gilvimarinus xylanilyticus</name>
    <dbReference type="NCBI Taxonomy" id="2944139"/>
    <lineage>
        <taxon>Bacteria</taxon>
        <taxon>Pseudomonadati</taxon>
        <taxon>Pseudomonadota</taxon>
        <taxon>Gammaproteobacteria</taxon>
        <taxon>Cellvibrionales</taxon>
        <taxon>Cellvibrionaceae</taxon>
        <taxon>Gilvimarinus</taxon>
    </lineage>
</organism>
<evidence type="ECO:0000259" key="3">
    <source>
        <dbReference type="Pfam" id="PF01648"/>
    </source>
</evidence>
<dbReference type="Gene3D" id="3.90.470.20">
    <property type="entry name" value="4'-phosphopantetheinyl transferase domain"/>
    <property type="match status" value="2"/>
</dbReference>
<gene>
    <name evidence="5" type="ORF">M6D89_12655</name>
</gene>
<evidence type="ECO:0000313" key="6">
    <source>
        <dbReference type="Proteomes" id="UP001139319"/>
    </source>
</evidence>
<dbReference type="InterPro" id="IPR037143">
    <property type="entry name" value="4-PPantetheinyl_Trfase_dom_sf"/>
</dbReference>
<comment type="caution">
    <text evidence="5">The sequence shown here is derived from an EMBL/GenBank/DDBJ whole genome shotgun (WGS) entry which is preliminary data.</text>
</comment>
<dbReference type="AlphaFoldDB" id="A0A9X2I799"/>
<accession>A0A9X2I799</accession>
<evidence type="ECO:0000313" key="5">
    <source>
        <dbReference type="EMBL" id="MCP8900152.1"/>
    </source>
</evidence>
<dbReference type="Pfam" id="PF01648">
    <property type="entry name" value="ACPS"/>
    <property type="match status" value="1"/>
</dbReference>
<protein>
    <submittedName>
        <fullName evidence="5">4'-phosphopantetheinyl transferase superfamily protein</fullName>
    </submittedName>
</protein>
<reference evidence="5" key="2">
    <citation type="submission" date="2023-01" db="EMBL/GenBank/DDBJ databases">
        <title>Gilvimarinus xylanilyticus HB14 isolated from Caulerpa lentillifera aquaculture base in Hainan, China.</title>
        <authorList>
            <person name="Zhang Y.-J."/>
        </authorList>
    </citation>
    <scope>NUCLEOTIDE SEQUENCE</scope>
    <source>
        <strain evidence="5">HB14</strain>
    </source>
</reference>
<dbReference type="Proteomes" id="UP001139319">
    <property type="component" value="Unassembled WGS sequence"/>
</dbReference>
<dbReference type="InterPro" id="IPR008278">
    <property type="entry name" value="4-PPantetheinyl_Trfase_dom"/>
</dbReference>
<dbReference type="GO" id="GO:0005829">
    <property type="term" value="C:cytosol"/>
    <property type="evidence" value="ECO:0007669"/>
    <property type="project" value="TreeGrafter"/>
</dbReference>
<reference evidence="5" key="1">
    <citation type="submission" date="2022-05" db="EMBL/GenBank/DDBJ databases">
        <authorList>
            <person name="Sun H.-N."/>
        </authorList>
    </citation>
    <scope>NUCLEOTIDE SEQUENCE</scope>
    <source>
        <strain evidence="5">HB14</strain>
    </source>
</reference>
<dbReference type="InterPro" id="IPR050559">
    <property type="entry name" value="P-Pant_transferase_sf"/>
</dbReference>
<dbReference type="RefSeq" id="WP_253968448.1">
    <property type="nucleotide sequence ID" value="NZ_JAMFTH010000004.1"/>
</dbReference>
<dbReference type="PANTHER" id="PTHR12215">
    <property type="entry name" value="PHOSPHOPANTETHEINE TRANSFERASE"/>
    <property type="match status" value="1"/>
</dbReference>
<name>A0A9X2I799_9GAMM</name>
<feature type="domain" description="4'-phosphopantetheinyl transferase N-terminal" evidence="4">
    <location>
        <begin position="19"/>
        <end position="96"/>
    </location>
</feature>
<evidence type="ECO:0000256" key="1">
    <source>
        <dbReference type="ARBA" id="ARBA00010990"/>
    </source>
</evidence>
<keyword evidence="6" id="KW-1185">Reference proteome</keyword>
<dbReference type="GO" id="GO:0000287">
    <property type="term" value="F:magnesium ion binding"/>
    <property type="evidence" value="ECO:0007669"/>
    <property type="project" value="InterPro"/>
</dbReference>
<dbReference type="GO" id="GO:0019878">
    <property type="term" value="P:lysine biosynthetic process via aminoadipic acid"/>
    <property type="evidence" value="ECO:0007669"/>
    <property type="project" value="TreeGrafter"/>
</dbReference>
<dbReference type="GO" id="GO:0008897">
    <property type="term" value="F:holo-[acyl-carrier-protein] synthase activity"/>
    <property type="evidence" value="ECO:0007669"/>
    <property type="project" value="InterPro"/>
</dbReference>
<comment type="similarity">
    <text evidence="1">Belongs to the P-Pant transferase superfamily. Gsp/Sfp/HetI/AcpT family.</text>
</comment>
<keyword evidence="2 5" id="KW-0808">Transferase</keyword>
<sequence>MKLHLLSCKQIEKSHGSNQASWLSDAEQARAQRLRSVNAKRTFISSRLLCRAILAQELDTQPQNLSIALSPAGKPYVENAPDLHFNLSHSGQWIALGVSHTGPVGVDIEQPQKQRPLLKIAQQFFHPEEVSLLQSLPAGQCEQAFYRLWTLKEAFFKARGTGIAEGLAQVNFAAGNTPTAPAEFTPGQWHYFFTQPPVPTGEALYLACVSASDSVVVEAYD</sequence>
<dbReference type="InterPro" id="IPR055066">
    <property type="entry name" value="AASDHPPT_N"/>
</dbReference>
<dbReference type="SUPFAM" id="SSF56214">
    <property type="entry name" value="4'-phosphopantetheinyl transferase"/>
    <property type="match status" value="2"/>
</dbReference>
<evidence type="ECO:0000259" key="4">
    <source>
        <dbReference type="Pfam" id="PF22624"/>
    </source>
</evidence>
<dbReference type="EMBL" id="JAMFTH010000004">
    <property type="protein sequence ID" value="MCP8900152.1"/>
    <property type="molecule type" value="Genomic_DNA"/>
</dbReference>
<proteinExistence type="inferred from homology"/>
<dbReference type="Pfam" id="PF22624">
    <property type="entry name" value="AASDHPPT_N"/>
    <property type="match status" value="1"/>
</dbReference>
<evidence type="ECO:0000256" key="2">
    <source>
        <dbReference type="ARBA" id="ARBA00022679"/>
    </source>
</evidence>